<dbReference type="GO" id="GO:0008695">
    <property type="term" value="F:3-phenylpropionate dioxygenase activity"/>
    <property type="evidence" value="ECO:0007669"/>
    <property type="project" value="UniProtKB-EC"/>
</dbReference>
<dbReference type="EMBL" id="JACEON010000021">
    <property type="protein sequence ID" value="MBA4613651.1"/>
    <property type="molecule type" value="Genomic_DNA"/>
</dbReference>
<gene>
    <name evidence="3" type="ORF">H1W37_18490</name>
</gene>
<organism evidence="3 4">
    <name type="scientific">Stappia taiwanensis</name>
    <dbReference type="NCBI Taxonomy" id="992267"/>
    <lineage>
        <taxon>Bacteria</taxon>
        <taxon>Pseudomonadati</taxon>
        <taxon>Pseudomonadota</taxon>
        <taxon>Alphaproteobacteria</taxon>
        <taxon>Hyphomicrobiales</taxon>
        <taxon>Stappiaceae</taxon>
        <taxon>Stappia</taxon>
    </lineage>
</organism>
<sequence length="185" mass="21616">MTDILDISRPFAAYDRPADAETERAVTRFLNAEARTLDREAYQEWLDHFVDEDIHYWMPDMETRNRSDARGPYRHGDSAYFDDTLSELKVRVARFVEPSAWADNPATRHLHLISNIEVYETGDPSLLAVCSVFTNVRNRNETDQDVIHGRREDVLRRHGEGFRLARRRILIVQNVLLSKNLNTFL</sequence>
<dbReference type="AlphaFoldDB" id="A0A838XX65"/>
<evidence type="ECO:0000313" key="3">
    <source>
        <dbReference type="EMBL" id="MBA4613651.1"/>
    </source>
</evidence>
<dbReference type="RefSeq" id="WP_181761839.1">
    <property type="nucleotide sequence ID" value="NZ_BMCR01000005.1"/>
</dbReference>
<dbReference type="Pfam" id="PF00866">
    <property type="entry name" value="Ring_hydroxyl_B"/>
    <property type="match status" value="1"/>
</dbReference>
<evidence type="ECO:0000313" key="4">
    <source>
        <dbReference type="Proteomes" id="UP000559404"/>
    </source>
</evidence>
<comment type="caution">
    <text evidence="3">The sequence shown here is derived from an EMBL/GenBank/DDBJ whole genome shotgun (WGS) entry which is preliminary data.</text>
</comment>
<reference evidence="3 4" key="1">
    <citation type="submission" date="2020-07" db="EMBL/GenBank/DDBJ databases">
        <authorList>
            <person name="Li M."/>
        </authorList>
    </citation>
    <scope>NUCLEOTIDE SEQUENCE [LARGE SCALE GENOMIC DNA]</scope>
    <source>
        <strain evidence="3 4">DSM 23284</strain>
    </source>
</reference>
<dbReference type="SUPFAM" id="SSF54427">
    <property type="entry name" value="NTF2-like"/>
    <property type="match status" value="1"/>
</dbReference>
<dbReference type="EC" id="1.14.12.19" evidence="3"/>
<evidence type="ECO:0000256" key="2">
    <source>
        <dbReference type="ARBA" id="ARBA00023002"/>
    </source>
</evidence>
<dbReference type="InterPro" id="IPR000391">
    <property type="entry name" value="Rng_hydr_dOase-bsu"/>
</dbReference>
<dbReference type="PANTHER" id="PTHR41534:SF2">
    <property type="entry name" value="3-PHENYLPROPIONATE_CINNAMIC ACID DIOXYGENASE SUBUNIT BETA"/>
    <property type="match status" value="1"/>
</dbReference>
<name>A0A838XX65_9HYPH</name>
<comment type="similarity">
    <text evidence="1">Belongs to the bacterial ring-hydroxylating dioxygenase beta subunit family.</text>
</comment>
<dbReference type="NCBIfam" id="NF007479">
    <property type="entry name" value="PRK10069.1"/>
    <property type="match status" value="1"/>
</dbReference>
<keyword evidence="2 3" id="KW-0560">Oxidoreductase</keyword>
<accession>A0A838XX65</accession>
<protein>
    <submittedName>
        <fullName evidence="3">3-phenylpropionate/cinnamic acid dioxygenase subunit beta</fullName>
        <ecNumber evidence="3">1.14.12.19</ecNumber>
    </submittedName>
</protein>
<dbReference type="PANTHER" id="PTHR41534">
    <property type="entry name" value="BLR3401 PROTEIN"/>
    <property type="match status" value="1"/>
</dbReference>
<proteinExistence type="inferred from homology"/>
<dbReference type="Gene3D" id="3.10.450.50">
    <property type="match status" value="1"/>
</dbReference>
<evidence type="ECO:0000256" key="1">
    <source>
        <dbReference type="ARBA" id="ARBA00009570"/>
    </source>
</evidence>
<keyword evidence="4" id="KW-1185">Reference proteome</keyword>
<dbReference type="Proteomes" id="UP000559404">
    <property type="component" value="Unassembled WGS sequence"/>
</dbReference>
<reference evidence="3 4" key="2">
    <citation type="submission" date="2020-08" db="EMBL/GenBank/DDBJ databases">
        <title>Stappia taiwanensis sp. nov., isolated from a coastal thermal spring.</title>
        <authorList>
            <person name="Kampfer P."/>
        </authorList>
    </citation>
    <scope>NUCLEOTIDE SEQUENCE [LARGE SCALE GENOMIC DNA]</scope>
    <source>
        <strain evidence="3 4">DSM 23284</strain>
    </source>
</reference>
<dbReference type="CDD" id="cd00667">
    <property type="entry name" value="ring_hydroxylating_dioxygenases_beta"/>
    <property type="match status" value="1"/>
</dbReference>
<keyword evidence="3" id="KW-0223">Dioxygenase</keyword>
<dbReference type="InterPro" id="IPR032710">
    <property type="entry name" value="NTF2-like_dom_sf"/>
</dbReference>
<dbReference type="GO" id="GO:0019380">
    <property type="term" value="P:3-phenylpropionate catabolic process"/>
    <property type="evidence" value="ECO:0007669"/>
    <property type="project" value="TreeGrafter"/>
</dbReference>